<comment type="caution">
    <text evidence="1">The sequence shown here is derived from an EMBL/GenBank/DDBJ whole genome shotgun (WGS) entry which is preliminary data.</text>
</comment>
<protein>
    <submittedName>
        <fullName evidence="1">Uncharacterized protein</fullName>
    </submittedName>
</protein>
<dbReference type="EMBL" id="AFWH01000026">
    <property type="protein sequence ID" value="EGU50190.1"/>
    <property type="molecule type" value="Genomic_DNA"/>
</dbReference>
<dbReference type="Proteomes" id="UP000002817">
    <property type="component" value="Unassembled WGS sequence"/>
</dbReference>
<sequence length="47" mass="5157">MIAIGQFGGKATQTFILPKVQHNTNAINKMFSTNEQFNAGYGLDLIL</sequence>
<reference evidence="1 2" key="1">
    <citation type="journal article" date="2012" name="Int. J. Syst. Evol. Microbiol.">
        <title>Vibrio caribbeanicus sp. nov., isolated from the marine sponge Scleritoderma cyanea.</title>
        <authorList>
            <person name="Hoffmann M."/>
            <person name="Monday S.R."/>
            <person name="Allard M.W."/>
            <person name="Strain E.A."/>
            <person name="Whittaker P."/>
            <person name="Naum M."/>
            <person name="McCarthy P.J."/>
            <person name="Lopez J.V."/>
            <person name="Fischer M."/>
            <person name="Brown E.W."/>
        </authorList>
    </citation>
    <scope>NUCLEOTIDE SEQUENCE [LARGE SCALE GENOMIC DNA]</scope>
    <source>
        <strain evidence="2">CIP 102891 / ATCC 33934</strain>
    </source>
</reference>
<name>F9STI5_VIBOR</name>
<accession>F9STI5</accession>
<gene>
    <name evidence="1" type="ORF">VIOR3934_14167</name>
</gene>
<dbReference type="AlphaFoldDB" id="F9STI5"/>
<evidence type="ECO:0000313" key="1">
    <source>
        <dbReference type="EMBL" id="EGU50190.1"/>
    </source>
</evidence>
<organism evidence="1 2">
    <name type="scientific">Vibrio orientalis CIP 102891 = ATCC 33934</name>
    <dbReference type="NCBI Taxonomy" id="675816"/>
    <lineage>
        <taxon>Bacteria</taxon>
        <taxon>Pseudomonadati</taxon>
        <taxon>Pseudomonadota</taxon>
        <taxon>Gammaproteobacteria</taxon>
        <taxon>Vibrionales</taxon>
        <taxon>Vibrionaceae</taxon>
        <taxon>Vibrio</taxon>
        <taxon>Vibrio oreintalis group</taxon>
    </lineage>
</organism>
<evidence type="ECO:0000313" key="2">
    <source>
        <dbReference type="Proteomes" id="UP000002817"/>
    </source>
</evidence>
<proteinExistence type="predicted"/>